<gene>
    <name evidence="2" type="ORF">DPMN_029552</name>
</gene>
<evidence type="ECO:0000313" key="3">
    <source>
        <dbReference type="Proteomes" id="UP000828390"/>
    </source>
</evidence>
<dbReference type="AlphaFoldDB" id="A0A9D4RGC4"/>
<accession>A0A9D4RGC4</accession>
<reference evidence="2" key="1">
    <citation type="journal article" date="2019" name="bioRxiv">
        <title>The Genome of the Zebra Mussel, Dreissena polymorpha: A Resource for Invasive Species Research.</title>
        <authorList>
            <person name="McCartney M.A."/>
            <person name="Auch B."/>
            <person name="Kono T."/>
            <person name="Mallez S."/>
            <person name="Zhang Y."/>
            <person name="Obille A."/>
            <person name="Becker A."/>
            <person name="Abrahante J.E."/>
            <person name="Garbe J."/>
            <person name="Badalamenti J.P."/>
            <person name="Herman A."/>
            <person name="Mangelson H."/>
            <person name="Liachko I."/>
            <person name="Sullivan S."/>
            <person name="Sone E.D."/>
            <person name="Koren S."/>
            <person name="Silverstein K.A.T."/>
            <person name="Beckman K.B."/>
            <person name="Gohl D.M."/>
        </authorList>
    </citation>
    <scope>NUCLEOTIDE SEQUENCE</scope>
    <source>
        <strain evidence="2">Duluth1</strain>
        <tissue evidence="2">Whole animal</tissue>
    </source>
</reference>
<protein>
    <submittedName>
        <fullName evidence="2">Uncharacterized protein</fullName>
    </submittedName>
</protein>
<feature type="region of interest" description="Disordered" evidence="1">
    <location>
        <begin position="34"/>
        <end position="57"/>
    </location>
</feature>
<comment type="caution">
    <text evidence="2">The sequence shown here is derived from an EMBL/GenBank/DDBJ whole genome shotgun (WGS) entry which is preliminary data.</text>
</comment>
<dbReference type="EMBL" id="JAIWYP010000002">
    <property type="protein sequence ID" value="KAH3866488.1"/>
    <property type="molecule type" value="Genomic_DNA"/>
</dbReference>
<evidence type="ECO:0000313" key="2">
    <source>
        <dbReference type="EMBL" id="KAH3866488.1"/>
    </source>
</evidence>
<name>A0A9D4RGC4_DREPO</name>
<keyword evidence="3" id="KW-1185">Reference proteome</keyword>
<feature type="compositionally biased region" description="Polar residues" evidence="1">
    <location>
        <begin position="44"/>
        <end position="57"/>
    </location>
</feature>
<dbReference type="Proteomes" id="UP000828390">
    <property type="component" value="Unassembled WGS sequence"/>
</dbReference>
<reference evidence="2" key="2">
    <citation type="submission" date="2020-11" db="EMBL/GenBank/DDBJ databases">
        <authorList>
            <person name="McCartney M.A."/>
            <person name="Auch B."/>
            <person name="Kono T."/>
            <person name="Mallez S."/>
            <person name="Becker A."/>
            <person name="Gohl D.M."/>
            <person name="Silverstein K.A.T."/>
            <person name="Koren S."/>
            <person name="Bechman K.B."/>
            <person name="Herman A."/>
            <person name="Abrahante J.E."/>
            <person name="Garbe J."/>
        </authorList>
    </citation>
    <scope>NUCLEOTIDE SEQUENCE</scope>
    <source>
        <strain evidence="2">Duluth1</strain>
        <tissue evidence="2">Whole animal</tissue>
    </source>
</reference>
<organism evidence="2 3">
    <name type="scientific">Dreissena polymorpha</name>
    <name type="common">Zebra mussel</name>
    <name type="synonym">Mytilus polymorpha</name>
    <dbReference type="NCBI Taxonomy" id="45954"/>
    <lineage>
        <taxon>Eukaryota</taxon>
        <taxon>Metazoa</taxon>
        <taxon>Spiralia</taxon>
        <taxon>Lophotrochozoa</taxon>
        <taxon>Mollusca</taxon>
        <taxon>Bivalvia</taxon>
        <taxon>Autobranchia</taxon>
        <taxon>Heteroconchia</taxon>
        <taxon>Euheterodonta</taxon>
        <taxon>Imparidentia</taxon>
        <taxon>Neoheterodontei</taxon>
        <taxon>Myida</taxon>
        <taxon>Dreissenoidea</taxon>
        <taxon>Dreissenidae</taxon>
        <taxon>Dreissena</taxon>
    </lineage>
</organism>
<proteinExistence type="predicted"/>
<sequence length="75" mass="8652">MEIIPPIDEPEKRDRLNTYQQASIEYSDNQYTASLPWKNDHEPLTSNVAKGRTGSTIQRLSRTPEMLQNYSELIA</sequence>
<evidence type="ECO:0000256" key="1">
    <source>
        <dbReference type="SAM" id="MobiDB-lite"/>
    </source>
</evidence>